<name>A0A0R3X7H4_HYDTA</name>
<gene>
    <name evidence="12" type="ORF">TTAC_LOCUS9484</name>
</gene>
<evidence type="ECO:0000256" key="6">
    <source>
        <dbReference type="ARBA" id="ARBA00022967"/>
    </source>
</evidence>
<dbReference type="Gene3D" id="3.40.50.1000">
    <property type="entry name" value="HAD superfamily/HAD-like"/>
    <property type="match status" value="1"/>
</dbReference>
<keyword evidence="4" id="KW-0547">Nucleotide-binding</keyword>
<dbReference type="STRING" id="6205.A0A0R3X7H4"/>
<dbReference type="GO" id="GO:0016020">
    <property type="term" value="C:membrane"/>
    <property type="evidence" value="ECO:0007669"/>
    <property type="project" value="UniProtKB-SubCell"/>
</dbReference>
<dbReference type="Proteomes" id="UP000274429">
    <property type="component" value="Unassembled WGS sequence"/>
</dbReference>
<feature type="transmembrane region" description="Helical" evidence="10">
    <location>
        <begin position="843"/>
        <end position="869"/>
    </location>
</feature>
<dbReference type="Pfam" id="PF00690">
    <property type="entry name" value="Cation_ATPase_N"/>
    <property type="match status" value="1"/>
</dbReference>
<dbReference type="InterPro" id="IPR023214">
    <property type="entry name" value="HAD_sf"/>
</dbReference>
<dbReference type="SUPFAM" id="SSF56784">
    <property type="entry name" value="HAD-like"/>
    <property type="match status" value="1"/>
</dbReference>
<dbReference type="NCBIfam" id="TIGR01494">
    <property type="entry name" value="ATPase_P-type"/>
    <property type="match status" value="2"/>
</dbReference>
<keyword evidence="5" id="KW-0067">ATP-binding</keyword>
<dbReference type="InterPro" id="IPR044492">
    <property type="entry name" value="P_typ_ATPase_HD_dom"/>
</dbReference>
<dbReference type="PRINTS" id="PR00120">
    <property type="entry name" value="HATPASE"/>
</dbReference>
<dbReference type="InterPro" id="IPR036412">
    <property type="entry name" value="HAD-like_sf"/>
</dbReference>
<proteinExistence type="predicted"/>
<dbReference type="GO" id="GO:0005388">
    <property type="term" value="F:P-type calcium transporter activity"/>
    <property type="evidence" value="ECO:0007669"/>
    <property type="project" value="UniProtKB-EC"/>
</dbReference>
<dbReference type="SUPFAM" id="SSF81660">
    <property type="entry name" value="Metal cation-transporting ATPase, ATP-binding domain N"/>
    <property type="match status" value="1"/>
</dbReference>
<dbReference type="SMART" id="SM00831">
    <property type="entry name" value="Cation_ATPase_N"/>
    <property type="match status" value="1"/>
</dbReference>
<dbReference type="Gene3D" id="2.70.150.10">
    <property type="entry name" value="Calcium-transporting ATPase, cytoplasmic transduction domain A"/>
    <property type="match status" value="1"/>
</dbReference>
<dbReference type="GO" id="GO:0005524">
    <property type="term" value="F:ATP binding"/>
    <property type="evidence" value="ECO:0007669"/>
    <property type="project" value="UniProtKB-KW"/>
</dbReference>
<dbReference type="SFLD" id="SFLDF00027">
    <property type="entry name" value="p-type_atpase"/>
    <property type="match status" value="1"/>
</dbReference>
<evidence type="ECO:0000256" key="9">
    <source>
        <dbReference type="SAM" id="MobiDB-lite"/>
    </source>
</evidence>
<dbReference type="InterPro" id="IPR059000">
    <property type="entry name" value="ATPase_P-type_domA"/>
</dbReference>
<evidence type="ECO:0000256" key="5">
    <source>
        <dbReference type="ARBA" id="ARBA00022840"/>
    </source>
</evidence>
<dbReference type="InterPro" id="IPR018303">
    <property type="entry name" value="ATPase_P-typ_P_site"/>
</dbReference>
<dbReference type="OrthoDB" id="3352408at2759"/>
<dbReference type="SFLD" id="SFLDG00002">
    <property type="entry name" value="C1.7:_P-type_atpase_like"/>
    <property type="match status" value="1"/>
</dbReference>
<feature type="region of interest" description="Disordered" evidence="9">
    <location>
        <begin position="685"/>
        <end position="720"/>
    </location>
</feature>
<feature type="region of interest" description="Disordered" evidence="9">
    <location>
        <begin position="70"/>
        <end position="102"/>
    </location>
</feature>
<keyword evidence="6" id="KW-1278">Translocase</keyword>
<evidence type="ECO:0000256" key="7">
    <source>
        <dbReference type="ARBA" id="ARBA00022989"/>
    </source>
</evidence>
<evidence type="ECO:0000256" key="4">
    <source>
        <dbReference type="ARBA" id="ARBA00022741"/>
    </source>
</evidence>
<dbReference type="InterPro" id="IPR008250">
    <property type="entry name" value="ATPase_P-typ_transduc_dom_A_sf"/>
</dbReference>
<dbReference type="InterPro" id="IPR023299">
    <property type="entry name" value="ATPase_P-typ_cyto_dom_N"/>
</dbReference>
<reference evidence="12 13" key="2">
    <citation type="submission" date="2018-11" db="EMBL/GenBank/DDBJ databases">
        <authorList>
            <consortium name="Pathogen Informatics"/>
        </authorList>
    </citation>
    <scope>NUCLEOTIDE SEQUENCE [LARGE SCALE GENOMIC DNA]</scope>
</reference>
<organism evidence="14">
    <name type="scientific">Hydatigena taeniaeformis</name>
    <name type="common">Feline tapeworm</name>
    <name type="synonym">Taenia taeniaeformis</name>
    <dbReference type="NCBI Taxonomy" id="6205"/>
    <lineage>
        <taxon>Eukaryota</taxon>
        <taxon>Metazoa</taxon>
        <taxon>Spiralia</taxon>
        <taxon>Lophotrochozoa</taxon>
        <taxon>Platyhelminthes</taxon>
        <taxon>Cestoda</taxon>
        <taxon>Eucestoda</taxon>
        <taxon>Cyclophyllidea</taxon>
        <taxon>Taeniidae</taxon>
        <taxon>Hydatigera</taxon>
    </lineage>
</organism>
<dbReference type="InterPro" id="IPR004014">
    <property type="entry name" value="ATPase_P-typ_cation-transptr_N"/>
</dbReference>
<feature type="compositionally biased region" description="Polar residues" evidence="9">
    <location>
        <begin position="70"/>
        <end position="79"/>
    </location>
</feature>
<dbReference type="Pfam" id="PF13246">
    <property type="entry name" value="Cation_ATPase"/>
    <property type="match status" value="1"/>
</dbReference>
<dbReference type="PRINTS" id="PR00119">
    <property type="entry name" value="CATATPASE"/>
</dbReference>
<dbReference type="InterPro" id="IPR023298">
    <property type="entry name" value="ATPase_P-typ_TM_dom_sf"/>
</dbReference>
<dbReference type="WBParaSite" id="TTAC_0000949901-mRNA-1">
    <property type="protein sequence ID" value="TTAC_0000949901-mRNA-1"/>
    <property type="gene ID" value="TTAC_0000949901"/>
</dbReference>
<feature type="transmembrane region" description="Helical" evidence="10">
    <location>
        <begin position="594"/>
        <end position="613"/>
    </location>
</feature>
<dbReference type="SUPFAM" id="SSF81653">
    <property type="entry name" value="Calcium ATPase, transduction domain A"/>
    <property type="match status" value="1"/>
</dbReference>
<feature type="compositionally biased region" description="Low complexity" evidence="9">
    <location>
        <begin position="710"/>
        <end position="720"/>
    </location>
</feature>
<evidence type="ECO:0000256" key="8">
    <source>
        <dbReference type="ARBA" id="ARBA00023136"/>
    </source>
</evidence>
<feature type="transmembrane region" description="Helical" evidence="10">
    <location>
        <begin position="818"/>
        <end position="837"/>
    </location>
</feature>
<keyword evidence="7 10" id="KW-1133">Transmembrane helix</keyword>
<accession>A0A0R3X7H4</accession>
<dbReference type="Pfam" id="PF00122">
    <property type="entry name" value="E1-E2_ATPase"/>
    <property type="match status" value="1"/>
</dbReference>
<reference evidence="14" key="1">
    <citation type="submission" date="2017-02" db="UniProtKB">
        <authorList>
            <consortium name="WormBaseParasite"/>
        </authorList>
    </citation>
    <scope>IDENTIFICATION</scope>
</reference>
<dbReference type="EC" id="7.2.2.10" evidence="2"/>
<evidence type="ECO:0000256" key="1">
    <source>
        <dbReference type="ARBA" id="ARBA00004141"/>
    </source>
</evidence>
<sequence>MTDGDALEKAIDPMLSPQYDYRDDATTPTATAASAAFTRGQNLFYTLKLPRSLLVSSAFSRISRMNSTLNDYQPNQTLTSPISAQPPSPSGQPPTLQAGSQRPFVDATPITDEKQTLVFTDPMETNLRDILIKLQIFVAQHYTRLREAPLNERQMHRVLRDLCRLILPEVTSSTSSNATDGTSKADIYQMCGFARAFNSLSSLQNPYKPDDDFKLPPRMLVVICLSSLVKHRGGLIRKILENQGAFEAIRKNRPLEDSQESAPPPTSLLAWMGADKAMECPIFPLLPAVRAVSSVMCENFDTIGNPIAEDEQLNPLLFQSSPNADSVFLELFLHCFDTFYDFWFALNAEPCDLETSVVLTIDTEQPTDQEMDIILRPSSAKQNRRNQIVLGAPSEYIQTSWIDGFSCLRKEKASFICHTFAVLEERDNNGQTFHFFQFTSAAFADDVNLISNLELRIRLFGLNLDSVPTKPIKWPPSYPDLEVKLASLILARVITGRLEVWSRFTNTMVSHIKCQSASLRSADEVLSILKVDLKTGLTNAEALRRYAEIGPNEFKAEPPDPLWLKYLKQFLEPMIGLLIISSFVSILMGQFDDAVSISTAIFIVVTVGFIQGYRSEKAIESLKKLMPPKCNCLREGKLHSMVASNLVPGDIVHLVLGDRVPADLRIIESSDLRIDESNLTGETKAVAKRSTRLPSQPSDPCISKTIEGVSPSKSFPDSASSTVFKRNDSFAGSWGDGETIINFGNTTSPLLPSKRIEGTHCLTNIAFMGTLVCSGNAVGVVIATGEYSEFGEVFKMMKIEEAPRTPLQKSMDRLGKHLSIISGVIILGIVFLGLIQGRNILELITVAVSLAVAAIPEGLPIVVTVTLAIGQMRMATRNAIIKRLPAVETLGCVNVICADKTGTMTKNEMTVTHVVTSAMERATVSGVGYSPSDGEVILDHDDRTRSAIRHANLHRLVEMQIPDPRLMNTRVKEWPFNSDQKLMVVQVGSARLSKPCTSTYFIKGAPDRVIPLCTHYRSAAVTTATELGPVTPLGESERRNVLTEASRMAAGSGLRILALAEGSSVDRDFIFAGLVGLLDPPRPDVEDALEKCYRSGVRVIMITGDSKETACAIGSRLSLYRPGDVCLSGDEVDTMDIHQLQSQIHSVTVFYRTGPRHKCKIVKALQNRGLVVAMTGDGVNDAIALKSADIGVAMGASGTDVCKEAADVVLLDDAFASILAAMEEGKALFANICNFIRFQLST</sequence>
<dbReference type="SFLD" id="SFLDS00003">
    <property type="entry name" value="Haloacid_Dehalogenase"/>
    <property type="match status" value="1"/>
</dbReference>
<keyword evidence="13" id="KW-1185">Reference proteome</keyword>
<dbReference type="PROSITE" id="PS00154">
    <property type="entry name" value="ATPASE_E1_E2"/>
    <property type="match status" value="1"/>
</dbReference>
<keyword evidence="3 10" id="KW-0812">Transmembrane</keyword>
<dbReference type="SUPFAM" id="SSF81665">
    <property type="entry name" value="Calcium ATPase, transmembrane domain M"/>
    <property type="match status" value="1"/>
</dbReference>
<feature type="domain" description="Cation-transporting P-type ATPase N-terminal" evidence="11">
    <location>
        <begin position="516"/>
        <end position="590"/>
    </location>
</feature>
<evidence type="ECO:0000256" key="3">
    <source>
        <dbReference type="ARBA" id="ARBA00022692"/>
    </source>
</evidence>
<dbReference type="PANTHER" id="PTHR42861">
    <property type="entry name" value="CALCIUM-TRANSPORTING ATPASE"/>
    <property type="match status" value="1"/>
</dbReference>
<dbReference type="GO" id="GO:0016887">
    <property type="term" value="F:ATP hydrolysis activity"/>
    <property type="evidence" value="ECO:0007669"/>
    <property type="project" value="InterPro"/>
</dbReference>
<keyword evidence="8 10" id="KW-0472">Membrane</keyword>
<comment type="subcellular location">
    <subcellularLocation>
        <location evidence="1">Membrane</location>
        <topology evidence="1">Multi-pass membrane protein</topology>
    </subcellularLocation>
</comment>
<dbReference type="Gene3D" id="1.20.1110.10">
    <property type="entry name" value="Calcium-transporting ATPase, transmembrane domain"/>
    <property type="match status" value="1"/>
</dbReference>
<evidence type="ECO:0000313" key="12">
    <source>
        <dbReference type="EMBL" id="VDM34290.1"/>
    </source>
</evidence>
<dbReference type="EMBL" id="UYWX01020842">
    <property type="protein sequence ID" value="VDM34290.1"/>
    <property type="molecule type" value="Genomic_DNA"/>
</dbReference>
<evidence type="ECO:0000313" key="13">
    <source>
        <dbReference type="Proteomes" id="UP000274429"/>
    </source>
</evidence>
<dbReference type="InterPro" id="IPR001757">
    <property type="entry name" value="P_typ_ATPase"/>
</dbReference>
<protein>
    <recommendedName>
        <fullName evidence="2">P-type Ca(2+) transporter</fullName>
        <ecNumber evidence="2">7.2.2.10</ecNumber>
    </recommendedName>
</protein>
<dbReference type="AlphaFoldDB" id="A0A0R3X7H4"/>
<evidence type="ECO:0000259" key="11">
    <source>
        <dbReference type="SMART" id="SM00831"/>
    </source>
</evidence>
<evidence type="ECO:0000256" key="2">
    <source>
        <dbReference type="ARBA" id="ARBA00012790"/>
    </source>
</evidence>
<evidence type="ECO:0000256" key="10">
    <source>
        <dbReference type="SAM" id="Phobius"/>
    </source>
</evidence>
<evidence type="ECO:0000313" key="14">
    <source>
        <dbReference type="WBParaSite" id="TTAC_0000949901-mRNA-1"/>
    </source>
</evidence>